<accession>A0A444RKI6</accession>
<comment type="caution">
    <text evidence="1">The sequence shown here is derived from an EMBL/GenBank/DDBJ whole genome shotgun (WGS) entry which is preliminary data.</text>
</comment>
<protein>
    <submittedName>
        <fullName evidence="1">Uncharacterized protein</fullName>
    </submittedName>
</protein>
<gene>
    <name evidence="1" type="ORF">VDGE_30752</name>
</gene>
<dbReference type="EMBL" id="RSDZ01000196">
    <property type="protein sequence ID" value="RXG41624.1"/>
    <property type="molecule type" value="Genomic_DNA"/>
</dbReference>
<proteinExistence type="predicted"/>
<dbReference type="Proteomes" id="UP000288725">
    <property type="component" value="Chromosome 7"/>
</dbReference>
<organism evidence="1 2">
    <name type="scientific">Verticillium dahliae</name>
    <name type="common">Verticillium wilt</name>
    <dbReference type="NCBI Taxonomy" id="27337"/>
    <lineage>
        <taxon>Eukaryota</taxon>
        <taxon>Fungi</taxon>
        <taxon>Dikarya</taxon>
        <taxon>Ascomycota</taxon>
        <taxon>Pezizomycotina</taxon>
        <taxon>Sordariomycetes</taxon>
        <taxon>Hypocreomycetidae</taxon>
        <taxon>Glomerellales</taxon>
        <taxon>Plectosphaerellaceae</taxon>
        <taxon>Verticillium</taxon>
    </lineage>
</organism>
<evidence type="ECO:0000313" key="1">
    <source>
        <dbReference type="EMBL" id="RXG41624.1"/>
    </source>
</evidence>
<dbReference type="AlphaFoldDB" id="A0A444RKI6"/>
<sequence length="142" mass="15471">MSKVAAAQPHSTLLPSTLVTGINSAIHGCHATVIDLQSLLEDPVTDGDGDVWNAEITARVIKLGGQAHSELDSLKIALDLCTFASSRYLQADLSFRSDGSNLLTVKHSIIEQQRSYTSQNTHKLLRSDSRRLISRFNIGSQQ</sequence>
<reference evidence="1 2" key="1">
    <citation type="submission" date="2018-12" db="EMBL/GenBank/DDBJ databases">
        <title>Genome of Verticillium dahliae isolate Getta Getta.</title>
        <authorList>
            <person name="Gardiner D.M."/>
        </authorList>
    </citation>
    <scope>NUCLEOTIDE SEQUENCE [LARGE SCALE GENOMIC DNA]</scope>
    <source>
        <strain evidence="1 2">Getta Getta</strain>
    </source>
</reference>
<name>A0A444RKI6_VERDA</name>
<evidence type="ECO:0000313" key="2">
    <source>
        <dbReference type="Proteomes" id="UP000288725"/>
    </source>
</evidence>